<protein>
    <submittedName>
        <fullName evidence="1">AAA 11 domain-containing protein</fullName>
    </submittedName>
</protein>
<dbReference type="EMBL" id="VUJU01009997">
    <property type="protein sequence ID" value="KAF0716400.1"/>
    <property type="molecule type" value="Genomic_DNA"/>
</dbReference>
<evidence type="ECO:0000313" key="1">
    <source>
        <dbReference type="EMBL" id="KAF0716400.1"/>
    </source>
</evidence>
<sequence length="30" mass="3599">MILKKRISKWMSLCCTVGYKWVTVMDCVKF</sequence>
<gene>
    <name evidence="1" type="ORF">FWK35_00036183</name>
</gene>
<dbReference type="Proteomes" id="UP000478052">
    <property type="component" value="Unassembled WGS sequence"/>
</dbReference>
<proteinExistence type="predicted"/>
<evidence type="ECO:0000313" key="2">
    <source>
        <dbReference type="Proteomes" id="UP000478052"/>
    </source>
</evidence>
<name>A0A6G0W045_APHCR</name>
<reference evidence="1 2" key="1">
    <citation type="submission" date="2019-08" db="EMBL/GenBank/DDBJ databases">
        <title>Whole genome of Aphis craccivora.</title>
        <authorList>
            <person name="Voronova N.V."/>
            <person name="Shulinski R.S."/>
            <person name="Bandarenka Y.V."/>
            <person name="Zhorov D.G."/>
            <person name="Warner D."/>
        </authorList>
    </citation>
    <scope>NUCLEOTIDE SEQUENCE [LARGE SCALE GENOMIC DNA]</scope>
    <source>
        <strain evidence="1">180601</strain>
        <tissue evidence="1">Whole Body</tissue>
    </source>
</reference>
<comment type="caution">
    <text evidence="1">The sequence shown here is derived from an EMBL/GenBank/DDBJ whole genome shotgun (WGS) entry which is preliminary data.</text>
</comment>
<accession>A0A6G0W045</accession>
<dbReference type="AlphaFoldDB" id="A0A6G0W045"/>
<organism evidence="1 2">
    <name type="scientific">Aphis craccivora</name>
    <name type="common">Cowpea aphid</name>
    <dbReference type="NCBI Taxonomy" id="307492"/>
    <lineage>
        <taxon>Eukaryota</taxon>
        <taxon>Metazoa</taxon>
        <taxon>Ecdysozoa</taxon>
        <taxon>Arthropoda</taxon>
        <taxon>Hexapoda</taxon>
        <taxon>Insecta</taxon>
        <taxon>Pterygota</taxon>
        <taxon>Neoptera</taxon>
        <taxon>Paraneoptera</taxon>
        <taxon>Hemiptera</taxon>
        <taxon>Sternorrhyncha</taxon>
        <taxon>Aphidomorpha</taxon>
        <taxon>Aphidoidea</taxon>
        <taxon>Aphididae</taxon>
        <taxon>Aphidini</taxon>
        <taxon>Aphis</taxon>
        <taxon>Aphis</taxon>
    </lineage>
</organism>
<keyword evidence="2" id="KW-1185">Reference proteome</keyword>